<reference evidence="8" key="1">
    <citation type="submission" date="2021-06" db="EMBL/GenBank/DDBJ databases">
        <authorList>
            <consortium name="Wellcome Sanger Institute Data Sharing"/>
        </authorList>
    </citation>
    <scope>NUCLEOTIDE SEQUENCE [LARGE SCALE GENOMIC DNA]</scope>
</reference>
<keyword evidence="9" id="KW-1185">Reference proteome</keyword>
<dbReference type="GeneID" id="114653324"/>
<dbReference type="GO" id="GO:1902936">
    <property type="term" value="F:phosphatidylinositol bisphosphate binding"/>
    <property type="evidence" value="ECO:0007669"/>
    <property type="project" value="TreeGrafter"/>
</dbReference>
<dbReference type="GO" id="GO:0042360">
    <property type="term" value="P:vitamin E metabolic process"/>
    <property type="evidence" value="ECO:0007669"/>
    <property type="project" value="TreeGrafter"/>
</dbReference>
<dbReference type="InterPro" id="IPR001251">
    <property type="entry name" value="CRAL-TRIO_dom"/>
</dbReference>
<dbReference type="CTD" id="7274"/>
<dbReference type="GO" id="GO:0051180">
    <property type="term" value="P:vitamin transport"/>
    <property type="evidence" value="ECO:0007669"/>
    <property type="project" value="TreeGrafter"/>
</dbReference>
<dbReference type="FunFam" id="1.10.8.20:FF:000003">
    <property type="entry name" value="Alpha-tocopherol transfer protein"/>
    <property type="match status" value="1"/>
</dbReference>
<evidence type="ECO:0000256" key="4">
    <source>
        <dbReference type="ARBA" id="ARBA00023121"/>
    </source>
</evidence>
<gene>
    <name evidence="8" type="primary">TTPA</name>
    <name evidence="8" type="synonym">ttpa</name>
</gene>
<dbReference type="CDD" id="cd00170">
    <property type="entry name" value="SEC14"/>
    <property type="match status" value="1"/>
</dbReference>
<dbReference type="Pfam" id="PF03765">
    <property type="entry name" value="CRAL_TRIO_N"/>
    <property type="match status" value="1"/>
</dbReference>
<dbReference type="SMART" id="SM00516">
    <property type="entry name" value="SEC14"/>
    <property type="match status" value="1"/>
</dbReference>
<dbReference type="PRINTS" id="PR00180">
    <property type="entry name" value="CRETINALDHBP"/>
</dbReference>
<dbReference type="GO" id="GO:0005770">
    <property type="term" value="C:late endosome"/>
    <property type="evidence" value="ECO:0007669"/>
    <property type="project" value="TreeGrafter"/>
</dbReference>
<evidence type="ECO:0000256" key="2">
    <source>
        <dbReference type="ARBA" id="ARBA00022448"/>
    </source>
</evidence>
<reference evidence="8" key="3">
    <citation type="submission" date="2025-09" db="UniProtKB">
        <authorList>
            <consortium name="Ensembl"/>
        </authorList>
    </citation>
    <scope>IDENTIFICATION</scope>
</reference>
<dbReference type="InterPro" id="IPR036865">
    <property type="entry name" value="CRAL-TRIO_dom_sf"/>
</dbReference>
<dbReference type="PANTHER" id="PTHR10174">
    <property type="entry name" value="ALPHA-TOCOPHEROL TRANSFER PROTEIN-RELATED"/>
    <property type="match status" value="1"/>
</dbReference>
<dbReference type="Ensembl" id="ENSECRT00000008367.1">
    <property type="protein sequence ID" value="ENSECRP00000008235.1"/>
    <property type="gene ID" value="ENSECRG00000005486.1"/>
</dbReference>
<dbReference type="PANTHER" id="PTHR10174:SF225">
    <property type="entry name" value="ALPHA-TOCOPHEROL TRANSFER PROTEIN"/>
    <property type="match status" value="1"/>
</dbReference>
<dbReference type="PROSITE" id="PS50191">
    <property type="entry name" value="CRAL_TRIO"/>
    <property type="match status" value="1"/>
</dbReference>
<dbReference type="AlphaFoldDB" id="A0A8C4RVF0"/>
<evidence type="ECO:0000256" key="3">
    <source>
        <dbReference type="ARBA" id="ARBA00022490"/>
    </source>
</evidence>
<name>A0A8C4RVF0_ERPCA</name>
<evidence type="ECO:0000259" key="7">
    <source>
        <dbReference type="PROSITE" id="PS50191"/>
    </source>
</evidence>
<dbReference type="GO" id="GO:0120013">
    <property type="term" value="F:lipid transfer activity"/>
    <property type="evidence" value="ECO:0007669"/>
    <property type="project" value="TreeGrafter"/>
</dbReference>
<dbReference type="Gene3D" id="3.40.525.10">
    <property type="entry name" value="CRAL-TRIO lipid binding domain"/>
    <property type="match status" value="1"/>
</dbReference>
<feature type="domain" description="CRAL-TRIO" evidence="7">
    <location>
        <begin position="94"/>
        <end position="268"/>
    </location>
</feature>
<evidence type="ECO:0000256" key="5">
    <source>
        <dbReference type="ARBA" id="ARBA00061965"/>
    </source>
</evidence>
<comment type="subunit">
    <text evidence="5">Monomer and homotetramer. Phosphatidylinositol 4,5-bisphosphate binding induces the formation of homotetramers. Phosphatidylinositol 3,4-bisphosphate is less efficient in inducing tetramerization.</text>
</comment>
<dbReference type="Pfam" id="PF00650">
    <property type="entry name" value="CRAL_TRIO"/>
    <property type="match status" value="1"/>
</dbReference>
<sequence>MPVSQLRLGKLYPVNMLQETDASSLGKLNDLPDDSSLIVPYLGKLRNGAEKELERGTRADLSDAFLLRFLRARDFDTELALKLLINYYRWRNECPEISANLQPSTVLGLLQNNYHAVLKFRDTNGSRILVYRIGQWDPKLFTAYEVFRVSLITSELIVQETDTQRNGLKAIFDLEGWRFAHAFQITPSLAKKISAVLTDAFPLKVRGIHLINTPLLFWSVFAVIKPFLSEKIKARIHLHGCTYQQSLIQHFPDSILPQEYGGSGPTIEEACKEWTEFILKSEDQLHKLSIAPSNG</sequence>
<proteinExistence type="predicted"/>
<dbReference type="SUPFAM" id="SSF46938">
    <property type="entry name" value="CRAL/TRIO N-terminal domain"/>
    <property type="match status" value="1"/>
</dbReference>
<dbReference type="OrthoDB" id="440711at2759"/>
<dbReference type="RefSeq" id="XP_028659403.1">
    <property type="nucleotide sequence ID" value="XM_028803570.2"/>
</dbReference>
<accession>A0A8C4RVF0</accession>
<dbReference type="InterPro" id="IPR036273">
    <property type="entry name" value="CRAL/TRIO_N_dom_sf"/>
</dbReference>
<dbReference type="GO" id="GO:0008431">
    <property type="term" value="F:vitamin E binding"/>
    <property type="evidence" value="ECO:0007669"/>
    <property type="project" value="TreeGrafter"/>
</dbReference>
<evidence type="ECO:0000256" key="6">
    <source>
        <dbReference type="ARBA" id="ARBA00072185"/>
    </source>
</evidence>
<dbReference type="GO" id="GO:0016020">
    <property type="term" value="C:membrane"/>
    <property type="evidence" value="ECO:0007669"/>
    <property type="project" value="TreeGrafter"/>
</dbReference>
<keyword evidence="3" id="KW-0963">Cytoplasm</keyword>
<dbReference type="Proteomes" id="UP000694620">
    <property type="component" value="Chromosome 6"/>
</dbReference>
<organism evidence="8 9">
    <name type="scientific">Erpetoichthys calabaricus</name>
    <name type="common">Rope fish</name>
    <name type="synonym">Calamoichthys calabaricus</name>
    <dbReference type="NCBI Taxonomy" id="27687"/>
    <lineage>
        <taxon>Eukaryota</taxon>
        <taxon>Metazoa</taxon>
        <taxon>Chordata</taxon>
        <taxon>Craniata</taxon>
        <taxon>Vertebrata</taxon>
        <taxon>Euteleostomi</taxon>
        <taxon>Actinopterygii</taxon>
        <taxon>Polypteriformes</taxon>
        <taxon>Polypteridae</taxon>
        <taxon>Erpetoichthys</taxon>
    </lineage>
</organism>
<evidence type="ECO:0000313" key="8">
    <source>
        <dbReference type="Ensembl" id="ENSECRP00000008235.1"/>
    </source>
</evidence>
<dbReference type="Gene3D" id="1.10.8.20">
    <property type="entry name" value="N-terminal domain of phosphatidylinositol transfer protein sec14p"/>
    <property type="match status" value="1"/>
</dbReference>
<dbReference type="Gene3D" id="1.20.5.1200">
    <property type="entry name" value="Alpha-tocopherol transfer"/>
    <property type="match status" value="1"/>
</dbReference>
<dbReference type="GeneTree" id="ENSGT00940000159203"/>
<dbReference type="SMART" id="SM01100">
    <property type="entry name" value="CRAL_TRIO_N"/>
    <property type="match status" value="1"/>
</dbReference>
<dbReference type="SUPFAM" id="SSF52087">
    <property type="entry name" value="CRAL/TRIO domain"/>
    <property type="match status" value="1"/>
</dbReference>
<comment type="subcellular location">
    <subcellularLocation>
        <location evidence="1">Cytoplasm</location>
    </subcellularLocation>
</comment>
<dbReference type="FunFam" id="3.40.525.10:FF:000002">
    <property type="entry name" value="Alpha-tocopherol transfer protein-like"/>
    <property type="match status" value="1"/>
</dbReference>
<evidence type="ECO:0000313" key="9">
    <source>
        <dbReference type="Proteomes" id="UP000694620"/>
    </source>
</evidence>
<keyword evidence="2" id="KW-0813">Transport</keyword>
<reference evidence="8" key="2">
    <citation type="submission" date="2025-08" db="UniProtKB">
        <authorList>
            <consortium name="Ensembl"/>
        </authorList>
    </citation>
    <scope>IDENTIFICATION</scope>
</reference>
<evidence type="ECO:0000256" key="1">
    <source>
        <dbReference type="ARBA" id="ARBA00004496"/>
    </source>
</evidence>
<dbReference type="InterPro" id="IPR011074">
    <property type="entry name" value="CRAL/TRIO_N_dom"/>
</dbReference>
<protein>
    <recommendedName>
        <fullName evidence="6">Alpha-tocopherol transfer protein</fullName>
    </recommendedName>
</protein>
<keyword evidence="4" id="KW-0446">Lipid-binding</keyword>